<dbReference type="GO" id="GO:0003677">
    <property type="term" value="F:DNA binding"/>
    <property type="evidence" value="ECO:0007669"/>
    <property type="project" value="InterPro"/>
</dbReference>
<dbReference type="SUPFAM" id="SSF64496">
    <property type="entry name" value="DNA-binding domain of intron-encoded endonucleases"/>
    <property type="match status" value="1"/>
</dbReference>
<evidence type="ECO:0000259" key="1">
    <source>
        <dbReference type="SMART" id="SM00496"/>
    </source>
</evidence>
<feature type="domain" description="Nuclease associated modular" evidence="1">
    <location>
        <begin position="25"/>
        <end position="41"/>
    </location>
</feature>
<protein>
    <submittedName>
        <fullName evidence="2">IENR1 domain containing protein</fullName>
    </submittedName>
</protein>
<evidence type="ECO:0000313" key="2">
    <source>
        <dbReference type="EMBL" id="CDL73474.1"/>
    </source>
</evidence>
<feature type="domain" description="Nuclease associated modular" evidence="1">
    <location>
        <begin position="8"/>
        <end position="24"/>
    </location>
</feature>
<proteinExistence type="predicted"/>
<comment type="caution">
    <text evidence="2">The sequence shown here is derived from an EMBL/GenBank/DDBJ whole genome shotgun (WGS) entry which is preliminary data.</text>
</comment>
<dbReference type="SMART" id="SM00496">
    <property type="entry name" value="IENR2"/>
    <property type="match status" value="2"/>
</dbReference>
<organism evidence="2">
    <name type="scientific">Fusarium culmorum CS7071</name>
    <dbReference type="NCBI Taxonomy" id="1318462"/>
    <lineage>
        <taxon>Eukaryota</taxon>
        <taxon>Fungi</taxon>
        <taxon>Dikarya</taxon>
        <taxon>Ascomycota</taxon>
        <taxon>Pezizomycotina</taxon>
        <taxon>Sordariomycetes</taxon>
        <taxon>Hypocreomycetidae</taxon>
        <taxon>Hypocreales</taxon>
        <taxon>Nectriaceae</taxon>
        <taxon>Fusarium</taxon>
    </lineage>
</organism>
<dbReference type="EMBL" id="CBMH010002252">
    <property type="protein sequence ID" value="CDL73474.1"/>
    <property type="molecule type" value="Genomic_DNA"/>
</dbReference>
<dbReference type="InterPro" id="IPR003611">
    <property type="entry name" value="NUMOD3"/>
</dbReference>
<sequence length="109" mass="11834">MKTAGSLYGFKHSPQTIELIRAAKLGKPLSEEAKIKLGANSQPSGGLLVDNDNVETNEVVYFTSIRRAAAFINMHPSYLAKCIAKEGFIEVVIFVSLFPTPTGGIHTLR</sequence>
<reference evidence="2" key="1">
    <citation type="submission" date="2013-05" db="EMBL/GenBank/DDBJ databases">
        <title>Draft genome sequences of six wheat associated Fusarium spp. isolates.</title>
        <authorList>
            <person name="Moolhuijzen P.M."/>
            <person name="Manners J.M."/>
            <person name="Wilcox S."/>
            <person name="Bellgard M.I."/>
            <person name="Gardiner D.M."/>
        </authorList>
    </citation>
    <scope>NUCLEOTIDE SEQUENCE</scope>
    <source>
        <strain evidence="2">CS7071</strain>
    </source>
</reference>
<dbReference type="AlphaFoldDB" id="A0A060QRC0"/>
<accession>A0A060QRC0</accession>
<name>A0A060QRC0_FUSCU</name>
<gene>
    <name evidence="2" type="ORF">BN852_0126660</name>
</gene>